<evidence type="ECO:0000259" key="2">
    <source>
        <dbReference type="Pfam" id="PF07593"/>
    </source>
</evidence>
<gene>
    <name evidence="3" type="ORF">CLV84_2125</name>
</gene>
<evidence type="ECO:0000256" key="1">
    <source>
        <dbReference type="ARBA" id="ARBA00022729"/>
    </source>
</evidence>
<dbReference type="OrthoDB" id="9816120at2"/>
<comment type="caution">
    <text evidence="3">The sequence shown here is derived from an EMBL/GenBank/DDBJ whole genome shotgun (WGS) entry which is preliminary data.</text>
</comment>
<dbReference type="InterPro" id="IPR027039">
    <property type="entry name" value="Crtac1"/>
</dbReference>
<dbReference type="EMBL" id="PTJC01000006">
    <property type="protein sequence ID" value="PPK85233.1"/>
    <property type="molecule type" value="Genomic_DNA"/>
</dbReference>
<sequence>MPVPALYRYSALYLPVLLVLGFNSCQSSGSGYVAPDDALFTLLTADDTGVDFMNTVTEGEEYNLLSYRNFYNGAGVAIGDLNGDGLNDLYFTANQGPNELYLNRGDWQFEKVDAGVAGAMDWSTGVSAIDVNADGLLDLYVCNSGNPAGGRRANELFINRGNDARGIPTFEEAAAAYGLDDRGYSTQSAWFDYDGDGDLDVYLLNNSFLNPQVLNPNGENRNQRDYEGGDKLLRNDAGPGGEPRFTDVSEEAGLYGSRIGFGLGSGLGDFNGDGWTDLYVSNDFWERDYLYLNQQNGTFAEELNTRVDHVPISSMGSDVGDLDNDGHPEIFTTDMLPADNQRIKVSTQFDTYTIEGIKNEANYHHQLLQNCLQLNDGTGRFREVASYAGVSATDWSWGALIFDMDMDGRKDIFVANGIYRDITDRDFVDFIEDKEQVKKVVAEKGRYDWRDFVNLMPHNQQANYAFINAGELKFDDQAQALGLGQPSYSNGAAYGDLDGDGDLDLVINNVNQAPLLYRNGARETGRHGITVRLKGPQANRSAIGAKVILHTNLGTQVLEQYPTRGYLSTVGTELIFGLAEDETPRSVEVRWPDGSVSSSETIEKDGVLDMDHRSATDPSAVGEVPAVAATVFSADTALLDVPAVHVEPFFNDFNHEGLVLRKLSDPGPKVVPGDVNGDGLEDFVLLGSIGTPDKLYLQAADGNFRLSSNGSFEQTAGYESSCGALFDADGDGDNDLMLGSGGNELARGADAYAVRYYENVDGNLVYNPILAPQVVGEISCIVPKDIDFDGDMDVFIGSRSVPGNYGLTPQSYLLTRENGTWINNTPDDIASAGMVTDAVWSDLNQDGRPDLIMVGDWMPVTIAFMVNNAEISNVFEIPNSAGWWNAIEAADLDGDGKEDLVLANWGLNSKFRASTERPLRLLTKDFDQNGKSEFIVEWYPPADDQAFPFAQKPQLHAQLPGLRKRTLSYSDFAEATYESLFTDEERKDAIERRATQLQSCVVWNLGEGKVMIEPLPWQAQLTPQFAIALGDVNGDGKKDLWLGGNLYGLSPQVGRADAGRGTLLVNQGDRNWRYLTPREAGIDVTGQVRDACFIEGGGGIKTLLVARNDAELMTFRVTQLTPSSR</sequence>
<dbReference type="Gene3D" id="2.130.10.130">
    <property type="entry name" value="Integrin alpha, N-terminal"/>
    <property type="match status" value="3"/>
</dbReference>
<protein>
    <submittedName>
        <fullName evidence="3">VCBS repeat protein</fullName>
    </submittedName>
</protein>
<dbReference type="PANTHER" id="PTHR16026">
    <property type="entry name" value="CARTILAGE ACIDIC PROTEIN 1"/>
    <property type="match status" value="1"/>
</dbReference>
<dbReference type="PANTHER" id="PTHR16026:SF0">
    <property type="entry name" value="CARTILAGE ACIDIC PROTEIN 1"/>
    <property type="match status" value="1"/>
</dbReference>
<dbReference type="RefSeq" id="WP_104419742.1">
    <property type="nucleotide sequence ID" value="NZ_PTJC01000006.1"/>
</dbReference>
<keyword evidence="4" id="KW-1185">Reference proteome</keyword>
<proteinExistence type="predicted"/>
<feature type="domain" description="ASPIC/UnbV" evidence="2">
    <location>
        <begin position="542"/>
        <end position="605"/>
    </location>
</feature>
<dbReference type="SUPFAM" id="SSF69318">
    <property type="entry name" value="Integrin alpha N-terminal domain"/>
    <property type="match status" value="3"/>
</dbReference>
<reference evidence="3 4" key="1">
    <citation type="submission" date="2018-02" db="EMBL/GenBank/DDBJ databases">
        <title>Genomic Encyclopedia of Archaeal and Bacterial Type Strains, Phase II (KMG-II): from individual species to whole genera.</title>
        <authorList>
            <person name="Goeker M."/>
        </authorList>
    </citation>
    <scope>NUCLEOTIDE SEQUENCE [LARGE SCALE GENOMIC DNA]</scope>
    <source>
        <strain evidence="3 4">DSM 29526</strain>
    </source>
</reference>
<keyword evidence="1" id="KW-0732">Signal</keyword>
<dbReference type="InterPro" id="IPR013517">
    <property type="entry name" value="FG-GAP"/>
</dbReference>
<evidence type="ECO:0000313" key="3">
    <source>
        <dbReference type="EMBL" id="PPK85233.1"/>
    </source>
</evidence>
<dbReference type="AlphaFoldDB" id="A0A2S6I258"/>
<dbReference type="Pfam" id="PF13517">
    <property type="entry name" value="FG-GAP_3"/>
    <property type="match status" value="4"/>
</dbReference>
<evidence type="ECO:0000313" key="4">
    <source>
        <dbReference type="Proteomes" id="UP000237662"/>
    </source>
</evidence>
<dbReference type="InterPro" id="IPR011519">
    <property type="entry name" value="UnbV_ASPIC"/>
</dbReference>
<dbReference type="Proteomes" id="UP000237662">
    <property type="component" value="Unassembled WGS sequence"/>
</dbReference>
<dbReference type="Pfam" id="PF07593">
    <property type="entry name" value="UnbV_ASPIC"/>
    <property type="match status" value="1"/>
</dbReference>
<accession>A0A2S6I258</accession>
<dbReference type="InterPro" id="IPR028994">
    <property type="entry name" value="Integrin_alpha_N"/>
</dbReference>
<organism evidence="3 4">
    <name type="scientific">Neolewinella xylanilytica</name>
    <dbReference type="NCBI Taxonomy" id="1514080"/>
    <lineage>
        <taxon>Bacteria</taxon>
        <taxon>Pseudomonadati</taxon>
        <taxon>Bacteroidota</taxon>
        <taxon>Saprospiria</taxon>
        <taxon>Saprospirales</taxon>
        <taxon>Lewinellaceae</taxon>
        <taxon>Neolewinella</taxon>
    </lineage>
</organism>
<name>A0A2S6I258_9BACT</name>